<dbReference type="RefSeq" id="WP_349639887.1">
    <property type="nucleotide sequence ID" value="NZ_CP090958.1"/>
</dbReference>
<feature type="domain" description="Peptidase S26" evidence="6">
    <location>
        <begin position="2"/>
        <end position="180"/>
    </location>
</feature>
<dbReference type="PANTHER" id="PTHR43390:SF1">
    <property type="entry name" value="CHLOROPLAST PROCESSING PEPTIDASE"/>
    <property type="match status" value="1"/>
</dbReference>
<evidence type="ECO:0000256" key="4">
    <source>
        <dbReference type="ARBA" id="ARBA00022801"/>
    </source>
</evidence>
<evidence type="ECO:0000256" key="1">
    <source>
        <dbReference type="ARBA" id="ARBA00004401"/>
    </source>
</evidence>
<comment type="subcellular location">
    <subcellularLocation>
        <location evidence="1">Cell membrane</location>
        <topology evidence="1">Single-pass type II membrane protein</topology>
    </subcellularLocation>
    <subcellularLocation>
        <location evidence="5">Membrane</location>
        <topology evidence="5">Single-pass type II membrane protein</topology>
    </subcellularLocation>
</comment>
<comment type="catalytic activity">
    <reaction evidence="5">
        <text>Cleavage of hydrophobic, N-terminal signal or leader sequences from secreted and periplasmic proteins.</text>
        <dbReference type="EC" id="3.4.21.89"/>
    </reaction>
</comment>
<organism evidence="7 8">
    <name type="scientific">Saxibacter everestensis</name>
    <dbReference type="NCBI Taxonomy" id="2909229"/>
    <lineage>
        <taxon>Bacteria</taxon>
        <taxon>Bacillati</taxon>
        <taxon>Actinomycetota</taxon>
        <taxon>Actinomycetes</taxon>
        <taxon>Micrococcales</taxon>
        <taxon>Brevibacteriaceae</taxon>
        <taxon>Saxibacter</taxon>
    </lineage>
</organism>
<reference evidence="7 8" key="1">
    <citation type="submission" date="2023-05" db="EMBL/GenBank/DDBJ databases">
        <title>Lithophilousrod everest ZFBP1038 complete genpme.</title>
        <authorList>
            <person name="Tian M."/>
        </authorList>
    </citation>
    <scope>NUCLEOTIDE SEQUENCE [LARGE SCALE GENOMIC DNA]</scope>
    <source>
        <strain evidence="7 8">ZFBP1038</strain>
    </source>
</reference>
<gene>
    <name evidence="7" type="primary">lepB</name>
    <name evidence="7" type="ORF">LWF01_04700</name>
</gene>
<dbReference type="Pfam" id="PF10502">
    <property type="entry name" value="Peptidase_S26"/>
    <property type="match status" value="1"/>
</dbReference>
<dbReference type="GO" id="GO:0009003">
    <property type="term" value="F:signal peptidase activity"/>
    <property type="evidence" value="ECO:0007669"/>
    <property type="project" value="UniProtKB-EC"/>
</dbReference>
<dbReference type="SUPFAM" id="SSF51306">
    <property type="entry name" value="LexA/Signal peptidase"/>
    <property type="match status" value="1"/>
</dbReference>
<dbReference type="Gene3D" id="2.10.109.10">
    <property type="entry name" value="Umud Fragment, subunit A"/>
    <property type="match status" value="1"/>
</dbReference>
<dbReference type="Proteomes" id="UP001209083">
    <property type="component" value="Chromosome"/>
</dbReference>
<dbReference type="PROSITE" id="PS00501">
    <property type="entry name" value="SPASE_I_1"/>
    <property type="match status" value="1"/>
</dbReference>
<dbReference type="InterPro" id="IPR019756">
    <property type="entry name" value="Pept_S26A_signal_pept_1_Ser-AS"/>
</dbReference>
<name>A0ABY8QVR9_9MICO</name>
<protein>
    <recommendedName>
        <fullName evidence="5">Signal peptidase I</fullName>
        <ecNumber evidence="5">3.4.21.89</ecNumber>
    </recommendedName>
</protein>
<dbReference type="InterPro" id="IPR019533">
    <property type="entry name" value="Peptidase_S26"/>
</dbReference>
<evidence type="ECO:0000256" key="2">
    <source>
        <dbReference type="ARBA" id="ARBA00009370"/>
    </source>
</evidence>
<dbReference type="CDD" id="cd06530">
    <property type="entry name" value="S26_SPase_I"/>
    <property type="match status" value="1"/>
</dbReference>
<evidence type="ECO:0000256" key="3">
    <source>
        <dbReference type="ARBA" id="ARBA00022670"/>
    </source>
</evidence>
<keyword evidence="4 5" id="KW-0378">Hydrolase</keyword>
<dbReference type="EMBL" id="CP090958">
    <property type="protein sequence ID" value="WGW13078.1"/>
    <property type="molecule type" value="Genomic_DNA"/>
</dbReference>
<dbReference type="NCBIfam" id="TIGR02227">
    <property type="entry name" value="sigpep_I_bact"/>
    <property type="match status" value="1"/>
</dbReference>
<keyword evidence="3 5" id="KW-0645">Protease</keyword>
<keyword evidence="8" id="KW-1185">Reference proteome</keyword>
<evidence type="ECO:0000313" key="8">
    <source>
        <dbReference type="Proteomes" id="UP001209083"/>
    </source>
</evidence>
<dbReference type="InterPro" id="IPR036286">
    <property type="entry name" value="LexA/Signal_pep-like_sf"/>
</dbReference>
<dbReference type="InterPro" id="IPR000223">
    <property type="entry name" value="Pept_S26A_signal_pept_1"/>
</dbReference>
<proteinExistence type="inferred from homology"/>
<evidence type="ECO:0000259" key="6">
    <source>
        <dbReference type="Pfam" id="PF10502"/>
    </source>
</evidence>
<accession>A0ABY8QVR9</accession>
<evidence type="ECO:0000256" key="5">
    <source>
        <dbReference type="RuleBase" id="RU362042"/>
    </source>
</evidence>
<dbReference type="PANTHER" id="PTHR43390">
    <property type="entry name" value="SIGNAL PEPTIDASE I"/>
    <property type="match status" value="1"/>
</dbReference>
<evidence type="ECO:0000313" key="7">
    <source>
        <dbReference type="EMBL" id="WGW13078.1"/>
    </source>
</evidence>
<comment type="similarity">
    <text evidence="2 5">Belongs to the peptidase S26 family.</text>
</comment>
<dbReference type="EC" id="3.4.21.89" evidence="5"/>
<dbReference type="PRINTS" id="PR00727">
    <property type="entry name" value="LEADERPTASE"/>
</dbReference>
<sequence length="194" mass="20548">MSILLAALIRGFLVQTYSIPSDSMEPTLSVGDQIVVWRPAYTISGPERGDIVVFDGRGTFIPDEEVPTGLAALGSEVGSWFGLTNRNAYVVKRVIGVGGDRITCCTDGGKLVVNGEPLDEPYVQNGDVPSERDFDVTVPEGRLWLMGDHRSDSADSRAHLGDPGGGMLPAGRVVGKVTGIVLPPARFGTVKHGS</sequence>